<proteinExistence type="predicted"/>
<dbReference type="eggNOG" id="COG5005">
    <property type="taxonomic scope" value="Bacteria"/>
</dbReference>
<evidence type="ECO:0000313" key="1">
    <source>
        <dbReference type="EMBL" id="AAW62176.1"/>
    </source>
</evidence>
<dbReference type="STRING" id="290633.GOX2445"/>
<dbReference type="HOGENOM" id="CLU_135652_0_0_5"/>
<dbReference type="EMBL" id="CP000009">
    <property type="protein sequence ID" value="AAW62176.1"/>
    <property type="molecule type" value="Genomic_DNA"/>
</dbReference>
<dbReference type="AlphaFoldDB" id="Q5FN71"/>
<reference evidence="1 2" key="1">
    <citation type="journal article" date="2005" name="Nat. Biotechnol.">
        <title>Complete genome sequence of the acetic acid bacterium Gluconobacter oxydans.</title>
        <authorList>
            <person name="Prust C."/>
            <person name="Hoffmeister M."/>
            <person name="Liesegang H."/>
            <person name="Wiezer A."/>
            <person name="Fricke W.F."/>
            <person name="Ehrenreich A."/>
            <person name="Gottschalk G."/>
            <person name="Deppenmeier U."/>
        </authorList>
    </citation>
    <scope>NUCLEOTIDE SEQUENCE [LARGE SCALE GENOMIC DNA]</scope>
    <source>
        <strain evidence="1 2">621H</strain>
    </source>
</reference>
<protein>
    <submittedName>
        <fullName evidence="1">Putative phage-related protein</fullName>
    </submittedName>
</protein>
<sequence>MREFKDIASFARFIEDRVLPAVPRAVHRGVEDGAIRIRKATQAQLGQYLDGPESGLPTAPLADSTINERVRLGFTPDDPGLRTGDMRDSYGERVSGAGTKVTAYIGSDDIKAVVFEVGRLEAGNYQPPRPELAVAAARNEDKAANGVARVLVRTLSGRPLPNIPDDEDVTP</sequence>
<name>Q5FN71_GLUOX</name>
<gene>
    <name evidence="1" type="ordered locus">GOX2445</name>
</gene>
<evidence type="ECO:0000313" key="2">
    <source>
        <dbReference type="Proteomes" id="UP000006375"/>
    </source>
</evidence>
<dbReference type="Proteomes" id="UP000006375">
    <property type="component" value="Chromosome"/>
</dbReference>
<dbReference type="RefSeq" id="WP_011253944.1">
    <property type="nucleotide sequence ID" value="NC_006677.1"/>
</dbReference>
<accession>Q5FN71</accession>
<organism evidence="1 2">
    <name type="scientific">Gluconobacter oxydans (strain 621H)</name>
    <name type="common">Gluconobacter suboxydans</name>
    <dbReference type="NCBI Taxonomy" id="290633"/>
    <lineage>
        <taxon>Bacteria</taxon>
        <taxon>Pseudomonadati</taxon>
        <taxon>Pseudomonadota</taxon>
        <taxon>Alphaproteobacteria</taxon>
        <taxon>Acetobacterales</taxon>
        <taxon>Acetobacteraceae</taxon>
        <taxon>Gluconobacter</taxon>
    </lineage>
</organism>
<keyword evidence="2" id="KW-1185">Reference proteome</keyword>
<dbReference type="KEGG" id="gox:GOX2445"/>